<dbReference type="PANTHER" id="PTHR43404:SF2">
    <property type="entry name" value="LIPOPOLYSACCHARIDE CHOLINEPHOSPHOTRANSFERASE LICD"/>
    <property type="match status" value="1"/>
</dbReference>
<dbReference type="PATRIC" id="fig|1341157.4.peg.345"/>
<name>W7UV04_RUMFL</name>
<evidence type="ECO:0000313" key="2">
    <source>
        <dbReference type="EMBL" id="EWM55004.1"/>
    </source>
</evidence>
<dbReference type="RefSeq" id="WP_037296614.1">
    <property type="nucleotide sequence ID" value="NZ_ATAX01000007.1"/>
</dbReference>
<organism evidence="2 3">
    <name type="scientific">Ruminococcus flavefaciens 007c</name>
    <dbReference type="NCBI Taxonomy" id="1341157"/>
    <lineage>
        <taxon>Bacteria</taxon>
        <taxon>Bacillati</taxon>
        <taxon>Bacillota</taxon>
        <taxon>Clostridia</taxon>
        <taxon>Eubacteriales</taxon>
        <taxon>Oscillospiraceae</taxon>
        <taxon>Ruminococcus</taxon>
    </lineage>
</organism>
<dbReference type="AlphaFoldDB" id="W7UV04"/>
<dbReference type="eggNOG" id="COG3475">
    <property type="taxonomic scope" value="Bacteria"/>
</dbReference>
<keyword evidence="3" id="KW-1185">Reference proteome</keyword>
<dbReference type="GO" id="GO:0009100">
    <property type="term" value="P:glycoprotein metabolic process"/>
    <property type="evidence" value="ECO:0007669"/>
    <property type="project" value="UniProtKB-ARBA"/>
</dbReference>
<dbReference type="Pfam" id="PF04991">
    <property type="entry name" value="LicD"/>
    <property type="match status" value="1"/>
</dbReference>
<evidence type="ECO:0000259" key="1">
    <source>
        <dbReference type="Pfam" id="PF04991"/>
    </source>
</evidence>
<reference evidence="2 3" key="1">
    <citation type="journal article" date="2014" name="PLoS ONE">
        <title>Rumen cellulosomics: divergent fiber-degrading strategies revealed by comparative genome-wide analysis of six ruminococcal strains.</title>
        <authorList>
            <person name="Dassa B."/>
            <person name="Borovok I."/>
            <person name="Ruimy-Israeli V."/>
            <person name="Lamed R."/>
            <person name="Flint H.J."/>
            <person name="Duncan S.H."/>
            <person name="Henrissat B."/>
            <person name="Coutinho P."/>
            <person name="Morrison M."/>
            <person name="Mosoni P."/>
            <person name="Yeoman C.J."/>
            <person name="White B.A."/>
            <person name="Bayer E.A."/>
        </authorList>
    </citation>
    <scope>NUCLEOTIDE SEQUENCE [LARGE SCALE GENOMIC DNA]</scope>
    <source>
        <strain evidence="2 3">007c</strain>
    </source>
</reference>
<evidence type="ECO:0000313" key="3">
    <source>
        <dbReference type="Proteomes" id="UP000019365"/>
    </source>
</evidence>
<dbReference type="Proteomes" id="UP000019365">
    <property type="component" value="Unassembled WGS sequence"/>
</dbReference>
<comment type="caution">
    <text evidence="2">The sequence shown here is derived from an EMBL/GenBank/DDBJ whole genome shotgun (WGS) entry which is preliminary data.</text>
</comment>
<dbReference type="PANTHER" id="PTHR43404">
    <property type="entry name" value="LIPOPOLYSACCHARIDE CHOLINEPHOSPHOTRANSFERASE LICD"/>
    <property type="match status" value="1"/>
</dbReference>
<proteinExistence type="predicted"/>
<sequence length="249" mass="29173">MAYMTSDSLKELQGRLSRALSEFDRICTEAGCEYSLMCGTLLGAVRHKGFIPWDDDVDIVMFREEFDRFREYCAHSDKMGDAYLDETDTWVPRIRIDRSKEVFVDIFILDKAAPTKSVQKKTLFKLKILQGMMKKDIVYKRYSLPNKMLVLATHIMGLPFSFDWKYRKYHELAQKFNNTDSNRYYIADGAFSVMSMIWKKAEFSSFARCPFGDEKFLITKAYKPVLTKLYGPTYMQLPPEKDRIPKHNS</sequence>
<accession>W7UV04</accession>
<dbReference type="InterPro" id="IPR007074">
    <property type="entry name" value="LicD/FKTN/FKRP_NTP_transf"/>
</dbReference>
<dbReference type="OrthoDB" id="9786100at2"/>
<dbReference type="EMBL" id="ATAX01000007">
    <property type="protein sequence ID" value="EWM55004.1"/>
    <property type="molecule type" value="Genomic_DNA"/>
</dbReference>
<feature type="domain" description="LicD/FKTN/FKRP nucleotidyltransferase" evidence="1">
    <location>
        <begin position="27"/>
        <end position="231"/>
    </location>
</feature>
<protein>
    <recommendedName>
        <fullName evidence="1">LicD/FKTN/FKRP nucleotidyltransferase domain-containing protein</fullName>
    </recommendedName>
</protein>
<dbReference type="InterPro" id="IPR052942">
    <property type="entry name" value="LPS_cholinephosphotransferase"/>
</dbReference>
<gene>
    <name evidence="2" type="ORF">RF007C_03135</name>
</gene>